<dbReference type="Pfam" id="PF00270">
    <property type="entry name" value="DEAD"/>
    <property type="match status" value="1"/>
</dbReference>
<feature type="domain" description="DEAD-box RNA helicase Q" evidence="18">
    <location>
        <begin position="152"/>
        <end position="181"/>
    </location>
</feature>
<evidence type="ECO:0000259" key="17">
    <source>
        <dbReference type="PROSITE" id="PS51194"/>
    </source>
</evidence>
<dbReference type="AlphaFoldDB" id="A0A1G4J0Z9"/>
<dbReference type="Pfam" id="PF00271">
    <property type="entry name" value="Helicase_C"/>
    <property type="match status" value="1"/>
</dbReference>
<dbReference type="SMART" id="SM00490">
    <property type="entry name" value="HELICc"/>
    <property type="match status" value="1"/>
</dbReference>
<dbReference type="PANTHER" id="PTHR24031">
    <property type="entry name" value="RNA HELICASE"/>
    <property type="match status" value="1"/>
</dbReference>
<dbReference type="STRING" id="1266660.A0A1G4J0Z9"/>
<dbReference type="GO" id="GO:0000464">
    <property type="term" value="P:endonucleolytic cleavage in ITS1 upstream of 5.8S rRNA from tricistronic rRNA transcript (SSU-rRNA, 5.8S rRNA, LSU-rRNA)"/>
    <property type="evidence" value="ECO:0007669"/>
    <property type="project" value="EnsemblFungi"/>
</dbReference>
<dbReference type="GO" id="GO:0005524">
    <property type="term" value="F:ATP binding"/>
    <property type="evidence" value="ECO:0007669"/>
    <property type="project" value="UniProtKB-UniRule"/>
</dbReference>
<dbReference type="InterPro" id="IPR014001">
    <property type="entry name" value="Helicase_ATP-bd"/>
</dbReference>
<feature type="compositionally biased region" description="Polar residues" evidence="15">
    <location>
        <begin position="696"/>
        <end position="707"/>
    </location>
</feature>
<organism evidence="19 20">
    <name type="scientific">Lachancea dasiensis</name>
    <dbReference type="NCBI Taxonomy" id="1072105"/>
    <lineage>
        <taxon>Eukaryota</taxon>
        <taxon>Fungi</taxon>
        <taxon>Dikarya</taxon>
        <taxon>Ascomycota</taxon>
        <taxon>Saccharomycotina</taxon>
        <taxon>Saccharomycetes</taxon>
        <taxon>Saccharomycetales</taxon>
        <taxon>Saccharomycetaceae</taxon>
        <taxon>Lachancea</taxon>
    </lineage>
</organism>
<dbReference type="FunFam" id="3.40.50.300:FF:002326">
    <property type="entry name" value="ATP-dependent RNA helicase DBP7"/>
    <property type="match status" value="1"/>
</dbReference>
<comment type="function">
    <text evidence="14">RNA helicase.</text>
</comment>
<feature type="short sequence motif" description="Q motif" evidence="13">
    <location>
        <begin position="152"/>
        <end position="181"/>
    </location>
</feature>
<feature type="domain" description="Helicase ATP-binding" evidence="16">
    <location>
        <begin position="185"/>
        <end position="379"/>
    </location>
</feature>
<dbReference type="InterPro" id="IPR011545">
    <property type="entry name" value="DEAD/DEAH_box_helicase_dom"/>
</dbReference>
<evidence type="ECO:0000256" key="3">
    <source>
        <dbReference type="ARBA" id="ARBA00022517"/>
    </source>
</evidence>
<sequence length="737" mass="81443">MGEDDGMMLLNLDTNVGEDSTPRKVKVSGGKWKDRRRANKQFNSSHHGDGDGQEVQQGMLKRARDASRASGANSVRKIARTDGKDGRSTKSSSSSNANSRKDNANNSSNSNTGTQFVSSLFTSNREITTSVNSNAHDDKVEVSPSNAPLLQDSFEALGITSPILQHLNDKMRISKPTRVQKLSIPTLIAAQNDVFVHAQTGSGKTLAFLLPILTRILGMKAHVDRQSGCFAMIITPTRELASQIYSVVLTLTQCCHYLVPCLLIGGERKKAEKARLRKGCNFIVGTPGRILDHLQNTRVIREQLASTLRYLILDEGDKLMELGFEETISDIIKLLHEIPPDHSKYPGLPRRIVHTLCSATLKGSVSKLGNVVLKDYKLISSGQKQQEVNTVPDQLLQSITIVPPKLRLVTLSAHLSNLTATHISSGSKDTMRTIIFLSCSDSVEFHYDVFSADGGKSRSLVGDSVRALSGNSTSLPCLSQVTAPSVVCYKLHGSLSQQIRTATLHNFTNETDATRGKHLIMFCTDVASRGLDLPRVSSVIELDPPFAVEDHLHRIGRTARAGVSGESLLFLLPGEEEGYMDHIKPYHPKGWKLLKFDTEILKVAFADSSVLRNDKKDEREVSAEWDNNATTWHLNVERRVLEDQAFKDVAVKGYISHIRAYATHLSTEKKFFNIKCLHLGHLAKSFALRERPKAMGNSSVKNNNSENAVKKPKEDAKSKMLRMANLALRQSQSEFNY</sequence>
<dbReference type="CDD" id="cd17949">
    <property type="entry name" value="DEADc_DDX31"/>
    <property type="match status" value="1"/>
</dbReference>
<evidence type="ECO:0000256" key="4">
    <source>
        <dbReference type="ARBA" id="ARBA00022552"/>
    </source>
</evidence>
<dbReference type="EC" id="3.6.4.13" evidence="14"/>
<dbReference type="PROSITE" id="PS51195">
    <property type="entry name" value="Q_MOTIF"/>
    <property type="match status" value="1"/>
</dbReference>
<keyword evidence="4" id="KW-0698">rRNA processing</keyword>
<dbReference type="InterPro" id="IPR027417">
    <property type="entry name" value="P-loop_NTPase"/>
</dbReference>
<feature type="compositionally biased region" description="Low complexity" evidence="15">
    <location>
        <begin position="89"/>
        <end position="113"/>
    </location>
</feature>
<comment type="catalytic activity">
    <reaction evidence="12 14">
        <text>ATP + H2O = ADP + phosphate + H(+)</text>
        <dbReference type="Rhea" id="RHEA:13065"/>
        <dbReference type="ChEBI" id="CHEBI:15377"/>
        <dbReference type="ChEBI" id="CHEBI:15378"/>
        <dbReference type="ChEBI" id="CHEBI:30616"/>
        <dbReference type="ChEBI" id="CHEBI:43474"/>
        <dbReference type="ChEBI" id="CHEBI:456216"/>
        <dbReference type="EC" id="3.6.4.13"/>
    </reaction>
</comment>
<dbReference type="PROSITE" id="PS51194">
    <property type="entry name" value="HELICASE_CTER"/>
    <property type="match status" value="1"/>
</dbReference>
<keyword evidence="6 14" id="KW-0378">Hydrolase</keyword>
<dbReference type="InterPro" id="IPR014014">
    <property type="entry name" value="RNA_helicase_DEAD_Q_motif"/>
</dbReference>
<dbReference type="Pfam" id="PF13959">
    <property type="entry name" value="CTE_SPB4"/>
    <property type="match status" value="1"/>
</dbReference>
<evidence type="ECO:0000259" key="18">
    <source>
        <dbReference type="PROSITE" id="PS51195"/>
    </source>
</evidence>
<feature type="domain" description="Helicase C-terminal" evidence="17">
    <location>
        <begin position="417"/>
        <end position="609"/>
    </location>
</feature>
<dbReference type="SUPFAM" id="SSF52540">
    <property type="entry name" value="P-loop containing nucleoside triphosphate hydrolases"/>
    <property type="match status" value="2"/>
</dbReference>
<evidence type="ECO:0000313" key="20">
    <source>
        <dbReference type="Proteomes" id="UP000190274"/>
    </source>
</evidence>
<reference evidence="20" key="1">
    <citation type="submission" date="2016-03" db="EMBL/GenBank/DDBJ databases">
        <authorList>
            <person name="Devillers H."/>
        </authorList>
    </citation>
    <scope>NUCLEOTIDE SEQUENCE [LARGE SCALE GENOMIC DNA]</scope>
</reference>
<dbReference type="OrthoDB" id="422663at2759"/>
<evidence type="ECO:0000256" key="12">
    <source>
        <dbReference type="ARBA" id="ARBA00047984"/>
    </source>
</evidence>
<dbReference type="GO" id="GO:0003723">
    <property type="term" value="F:RNA binding"/>
    <property type="evidence" value="ECO:0007669"/>
    <property type="project" value="UniProtKB-UniRule"/>
</dbReference>
<dbReference type="GO" id="GO:0005730">
    <property type="term" value="C:nucleolus"/>
    <property type="evidence" value="ECO:0007669"/>
    <property type="project" value="UniProtKB-SubCell"/>
</dbReference>
<proteinExistence type="inferred from homology"/>
<dbReference type="Gene3D" id="3.40.50.300">
    <property type="entry name" value="P-loop containing nucleotide triphosphate hydrolases"/>
    <property type="match status" value="2"/>
</dbReference>
<feature type="compositionally biased region" description="Basic and acidic residues" evidence="15">
    <location>
        <begin position="79"/>
        <end position="88"/>
    </location>
</feature>
<comment type="subcellular location">
    <subcellularLocation>
        <location evidence="2">Nucleus</location>
        <location evidence="2">Nucleolus</location>
    </subcellularLocation>
</comment>
<evidence type="ECO:0000256" key="11">
    <source>
        <dbReference type="ARBA" id="ARBA00037933"/>
    </source>
</evidence>
<dbReference type="InterPro" id="IPR001650">
    <property type="entry name" value="Helicase_C-like"/>
</dbReference>
<feature type="region of interest" description="Disordered" evidence="15">
    <location>
        <begin position="1"/>
        <end position="115"/>
    </location>
</feature>
<evidence type="ECO:0000256" key="14">
    <source>
        <dbReference type="RuleBase" id="RU365068"/>
    </source>
</evidence>
<comment type="domain">
    <text evidence="14">The Q motif is unique to and characteristic of the DEAD box family of RNA helicases and controls ATP binding and hydrolysis.</text>
</comment>
<protein>
    <recommendedName>
        <fullName evidence="14">ATP-dependent RNA helicase</fullName>
        <ecNumber evidence="14">3.6.4.13</ecNumber>
    </recommendedName>
</protein>
<dbReference type="GO" id="GO:0003724">
    <property type="term" value="F:RNA helicase activity"/>
    <property type="evidence" value="ECO:0007669"/>
    <property type="project" value="UniProtKB-EC"/>
</dbReference>
<keyword evidence="3" id="KW-0690">Ribosome biogenesis</keyword>
<dbReference type="GO" id="GO:0016787">
    <property type="term" value="F:hydrolase activity"/>
    <property type="evidence" value="ECO:0007669"/>
    <property type="project" value="UniProtKB-KW"/>
</dbReference>
<comment type="function">
    <text evidence="1">ATP-binding RNA helicase involved in the biogenesis of 60S ribosomal subunits and is required for the normal formation of 25S and 5.8S rRNAs.</text>
</comment>
<keyword evidence="20" id="KW-1185">Reference proteome</keyword>
<evidence type="ECO:0000256" key="9">
    <source>
        <dbReference type="ARBA" id="ARBA00022884"/>
    </source>
</evidence>
<dbReference type="EMBL" id="LT598459">
    <property type="protein sequence ID" value="SCU83184.1"/>
    <property type="molecule type" value="Genomic_DNA"/>
</dbReference>
<dbReference type="Proteomes" id="UP000190274">
    <property type="component" value="Chromosome C"/>
</dbReference>
<feature type="region of interest" description="Disordered" evidence="15">
    <location>
        <begin position="694"/>
        <end position="716"/>
    </location>
</feature>
<dbReference type="PROSITE" id="PS51192">
    <property type="entry name" value="HELICASE_ATP_BIND_1"/>
    <property type="match status" value="1"/>
</dbReference>
<keyword evidence="5 14" id="KW-0547">Nucleotide-binding</keyword>
<keyword evidence="7 14" id="KW-0347">Helicase</keyword>
<name>A0A1G4J0Z9_9SACH</name>
<evidence type="ECO:0000256" key="5">
    <source>
        <dbReference type="ARBA" id="ARBA00022741"/>
    </source>
</evidence>
<dbReference type="SMART" id="SM01178">
    <property type="entry name" value="DUF4217"/>
    <property type="match status" value="1"/>
</dbReference>
<evidence type="ECO:0000256" key="1">
    <source>
        <dbReference type="ARBA" id="ARBA00003706"/>
    </source>
</evidence>
<comment type="similarity">
    <text evidence="11">Belongs to the DEAD box helicase family. DDX31/DBP7 subfamily.</text>
</comment>
<keyword evidence="8 14" id="KW-0067">ATP-binding</keyword>
<dbReference type="SMART" id="SM00487">
    <property type="entry name" value="DEXDc"/>
    <property type="match status" value="1"/>
</dbReference>
<evidence type="ECO:0000256" key="13">
    <source>
        <dbReference type="PROSITE-ProRule" id="PRU00552"/>
    </source>
</evidence>
<keyword evidence="10" id="KW-0539">Nucleus</keyword>
<dbReference type="InterPro" id="IPR025313">
    <property type="entry name" value="SPB4-like_CTE"/>
</dbReference>
<gene>
    <name evidence="19" type="ORF">LADA_0C10022G</name>
</gene>
<dbReference type="CDD" id="cd18787">
    <property type="entry name" value="SF2_C_DEAD"/>
    <property type="match status" value="1"/>
</dbReference>
<evidence type="ECO:0000259" key="16">
    <source>
        <dbReference type="PROSITE" id="PS51192"/>
    </source>
</evidence>
<evidence type="ECO:0000256" key="2">
    <source>
        <dbReference type="ARBA" id="ARBA00004604"/>
    </source>
</evidence>
<evidence type="ECO:0000256" key="8">
    <source>
        <dbReference type="ARBA" id="ARBA00022840"/>
    </source>
</evidence>
<evidence type="ECO:0000313" key="19">
    <source>
        <dbReference type="EMBL" id="SCU83184.1"/>
    </source>
</evidence>
<keyword evidence="9 14" id="KW-0694">RNA-binding</keyword>
<evidence type="ECO:0000256" key="10">
    <source>
        <dbReference type="ARBA" id="ARBA00023242"/>
    </source>
</evidence>
<evidence type="ECO:0000256" key="7">
    <source>
        <dbReference type="ARBA" id="ARBA00022806"/>
    </source>
</evidence>
<evidence type="ECO:0000256" key="6">
    <source>
        <dbReference type="ARBA" id="ARBA00022801"/>
    </source>
</evidence>
<evidence type="ECO:0000256" key="15">
    <source>
        <dbReference type="SAM" id="MobiDB-lite"/>
    </source>
</evidence>
<accession>A0A1G4J0Z9</accession>